<name>A0A2V4NJ54_9ACTN</name>
<dbReference type="Proteomes" id="UP000248039">
    <property type="component" value="Unassembled WGS sequence"/>
</dbReference>
<gene>
    <name evidence="1" type="ORF">C7C46_06585</name>
</gene>
<reference evidence="1 2" key="1">
    <citation type="submission" date="2018-03" db="EMBL/GenBank/DDBJ databases">
        <title>Bioinformatic expansion and discovery of thiopeptide antibiotics.</title>
        <authorList>
            <person name="Schwalen C.J."/>
            <person name="Hudson G.A."/>
            <person name="Mitchell D.A."/>
        </authorList>
    </citation>
    <scope>NUCLEOTIDE SEQUENCE [LARGE SCALE GENOMIC DNA]</scope>
    <source>
        <strain evidence="1 2">ATCC 21389</strain>
    </source>
</reference>
<dbReference type="EMBL" id="PYBW01000022">
    <property type="protein sequence ID" value="PYC85403.1"/>
    <property type="molecule type" value="Genomic_DNA"/>
</dbReference>
<dbReference type="RefSeq" id="WP_110666707.1">
    <property type="nucleotide sequence ID" value="NZ_PYBW01000022.1"/>
</dbReference>
<dbReference type="OrthoDB" id="4319565at2"/>
<dbReference type="Pfam" id="PF13384">
    <property type="entry name" value="HTH_23"/>
    <property type="match status" value="1"/>
</dbReference>
<dbReference type="InterPro" id="IPR009057">
    <property type="entry name" value="Homeodomain-like_sf"/>
</dbReference>
<accession>A0A2V4NJ54</accession>
<organism evidence="1 2">
    <name type="scientific">Streptomyces tateyamensis</name>
    <dbReference type="NCBI Taxonomy" id="565073"/>
    <lineage>
        <taxon>Bacteria</taxon>
        <taxon>Bacillati</taxon>
        <taxon>Actinomycetota</taxon>
        <taxon>Actinomycetes</taxon>
        <taxon>Kitasatosporales</taxon>
        <taxon>Streptomycetaceae</taxon>
        <taxon>Streptomyces</taxon>
    </lineage>
</organism>
<dbReference type="AlphaFoldDB" id="A0A2V4NJ54"/>
<dbReference type="SUPFAM" id="SSF46689">
    <property type="entry name" value="Homeodomain-like"/>
    <property type="match status" value="1"/>
</dbReference>
<protein>
    <submittedName>
        <fullName evidence="1">Uncharacterized protein</fullName>
    </submittedName>
</protein>
<comment type="caution">
    <text evidence="1">The sequence shown here is derived from an EMBL/GenBank/DDBJ whole genome shotgun (WGS) entry which is preliminary data.</text>
</comment>
<evidence type="ECO:0000313" key="2">
    <source>
        <dbReference type="Proteomes" id="UP000248039"/>
    </source>
</evidence>
<keyword evidence="2" id="KW-1185">Reference proteome</keyword>
<sequence>MASAELDRTMVVDLYRQGESMKAIAALMGVSPSTISKRLDGWGERKRDVREVGRLHATSGTKRGKALGRKPWAEAFVNAGGRQHCPTCREMSADHQRARSRADSDAMAEIVERFAAHAVQSHPHMRRLYGD</sequence>
<proteinExistence type="predicted"/>
<dbReference type="Gene3D" id="1.10.10.60">
    <property type="entry name" value="Homeodomain-like"/>
    <property type="match status" value="1"/>
</dbReference>
<evidence type="ECO:0000313" key="1">
    <source>
        <dbReference type="EMBL" id="PYC85403.1"/>
    </source>
</evidence>